<keyword evidence="1" id="KW-0238">DNA-binding</keyword>
<accession>A0A2G9YTN5</accession>
<dbReference type="AlphaFoldDB" id="A0A2G9YTN5"/>
<dbReference type="Proteomes" id="UP000229976">
    <property type="component" value="Unassembled WGS sequence"/>
</dbReference>
<dbReference type="PANTHER" id="PTHR46558">
    <property type="entry name" value="TRACRIPTIONAL REGULATORY PROTEIN-RELATED-RELATED"/>
    <property type="match status" value="1"/>
</dbReference>
<evidence type="ECO:0000313" key="4">
    <source>
        <dbReference type="Proteomes" id="UP000229976"/>
    </source>
</evidence>
<dbReference type="SUPFAM" id="SSF47413">
    <property type="entry name" value="lambda repressor-like DNA-binding domains"/>
    <property type="match status" value="1"/>
</dbReference>
<dbReference type="GO" id="GO:0003677">
    <property type="term" value="F:DNA binding"/>
    <property type="evidence" value="ECO:0007669"/>
    <property type="project" value="UniProtKB-KW"/>
</dbReference>
<proteinExistence type="predicted"/>
<comment type="caution">
    <text evidence="3">The sequence shown here is derived from an EMBL/GenBank/DDBJ whole genome shotgun (WGS) entry which is preliminary data.</text>
</comment>
<evidence type="ECO:0000313" key="3">
    <source>
        <dbReference type="EMBL" id="PIP22614.1"/>
    </source>
</evidence>
<organism evidence="3 4">
    <name type="scientific">Candidatus Nealsonbacteria bacterium CG23_combo_of_CG06-09_8_20_14_all_39_17</name>
    <dbReference type="NCBI Taxonomy" id="1974722"/>
    <lineage>
        <taxon>Bacteria</taxon>
        <taxon>Candidatus Nealsoniibacteriota</taxon>
    </lineage>
</organism>
<sequence length="231" mass="26632">MLRYMAKDYYKFIKELRVKKGLSQISVAERIGISRSSYVAFEQGKVGLSLSEAIKLSDIFGISLTEVEAGLKPNYQKYKEMILAYLRKAVSPDGKILKTKLAKMLYLADFAWFYEQSESMSGLQYRRIKYGPVPDLYFRAIDELEEDGKITIDRKGEPLLISENAASGQQKLNLLSEKELALIGKISLKWDKRKTSEIVDFTHNQLPYKICQPEEIIPYELITQQDPDYVY</sequence>
<protein>
    <recommendedName>
        <fullName evidence="2">HTH cro/C1-type domain-containing protein</fullName>
    </recommendedName>
</protein>
<dbReference type="EMBL" id="PCRO01000037">
    <property type="protein sequence ID" value="PIP22614.1"/>
    <property type="molecule type" value="Genomic_DNA"/>
</dbReference>
<evidence type="ECO:0000256" key="1">
    <source>
        <dbReference type="ARBA" id="ARBA00023125"/>
    </source>
</evidence>
<reference evidence="3 4" key="1">
    <citation type="submission" date="2017-09" db="EMBL/GenBank/DDBJ databases">
        <title>Depth-based differentiation of microbial function through sediment-hosted aquifers and enrichment of novel symbionts in the deep terrestrial subsurface.</title>
        <authorList>
            <person name="Probst A.J."/>
            <person name="Ladd B."/>
            <person name="Jarett J.K."/>
            <person name="Geller-Mcgrath D.E."/>
            <person name="Sieber C.M."/>
            <person name="Emerson J.B."/>
            <person name="Anantharaman K."/>
            <person name="Thomas B.C."/>
            <person name="Malmstrom R."/>
            <person name="Stieglmeier M."/>
            <person name="Klingl A."/>
            <person name="Woyke T."/>
            <person name="Ryan C.M."/>
            <person name="Banfield J.F."/>
        </authorList>
    </citation>
    <scope>NUCLEOTIDE SEQUENCE [LARGE SCALE GENOMIC DNA]</scope>
    <source>
        <strain evidence="3">CG23_combo_of_CG06-09_8_20_14_all_39_17</strain>
    </source>
</reference>
<dbReference type="InterPro" id="IPR001387">
    <property type="entry name" value="Cro/C1-type_HTH"/>
</dbReference>
<dbReference type="CDD" id="cd00093">
    <property type="entry name" value="HTH_XRE"/>
    <property type="match status" value="1"/>
</dbReference>
<name>A0A2G9YTN5_9BACT</name>
<dbReference type="InterPro" id="IPR025272">
    <property type="entry name" value="SocA_Panacea"/>
</dbReference>
<dbReference type="SMART" id="SM00530">
    <property type="entry name" value="HTH_XRE"/>
    <property type="match status" value="1"/>
</dbReference>
<dbReference type="PROSITE" id="PS50943">
    <property type="entry name" value="HTH_CROC1"/>
    <property type="match status" value="1"/>
</dbReference>
<evidence type="ECO:0000259" key="2">
    <source>
        <dbReference type="PROSITE" id="PS50943"/>
    </source>
</evidence>
<dbReference type="Gene3D" id="1.10.260.40">
    <property type="entry name" value="lambda repressor-like DNA-binding domains"/>
    <property type="match status" value="1"/>
</dbReference>
<dbReference type="Pfam" id="PF13274">
    <property type="entry name" value="SocA_Panacea"/>
    <property type="match status" value="1"/>
</dbReference>
<dbReference type="InterPro" id="IPR010982">
    <property type="entry name" value="Lambda_DNA-bd_dom_sf"/>
</dbReference>
<dbReference type="Pfam" id="PF01381">
    <property type="entry name" value="HTH_3"/>
    <property type="match status" value="1"/>
</dbReference>
<dbReference type="PANTHER" id="PTHR46558:SF4">
    <property type="entry name" value="DNA-BIDING PHAGE PROTEIN"/>
    <property type="match status" value="1"/>
</dbReference>
<gene>
    <name evidence="3" type="ORF">COX37_03160</name>
</gene>
<feature type="domain" description="HTH cro/C1-type" evidence="2">
    <location>
        <begin position="13"/>
        <end position="67"/>
    </location>
</feature>